<feature type="compositionally biased region" description="Basic and acidic residues" evidence="1">
    <location>
        <begin position="249"/>
        <end position="279"/>
    </location>
</feature>
<protein>
    <submittedName>
        <fullName evidence="3">FHA domain-containing protein</fullName>
    </submittedName>
</protein>
<dbReference type="InterPro" id="IPR000253">
    <property type="entry name" value="FHA_dom"/>
</dbReference>
<proteinExistence type="predicted"/>
<dbReference type="EMBL" id="JACOPN010000003">
    <property type="protein sequence ID" value="MBC5716753.1"/>
    <property type="molecule type" value="Genomic_DNA"/>
</dbReference>
<dbReference type="InterPro" id="IPR008984">
    <property type="entry name" value="SMAD_FHA_dom_sf"/>
</dbReference>
<dbReference type="AlphaFoldDB" id="A0A8J6IYV6"/>
<dbReference type="SUPFAM" id="SSF49879">
    <property type="entry name" value="SMAD/FHA domain"/>
    <property type="match status" value="1"/>
</dbReference>
<dbReference type="Pfam" id="PF19909">
    <property type="entry name" value="DUF6382"/>
    <property type="match status" value="1"/>
</dbReference>
<dbReference type="InterPro" id="IPR050923">
    <property type="entry name" value="Cell_Proc_Reg/RNA_Proc"/>
</dbReference>
<accession>A0A8J6IYV6</accession>
<evidence type="ECO:0000313" key="4">
    <source>
        <dbReference type="Proteomes" id="UP000602260"/>
    </source>
</evidence>
<feature type="region of interest" description="Disordered" evidence="1">
    <location>
        <begin position="180"/>
        <end position="279"/>
    </location>
</feature>
<dbReference type="Gene3D" id="2.60.200.20">
    <property type="match status" value="1"/>
</dbReference>
<organism evidence="3 4">
    <name type="scientific">Flintibacter faecis</name>
    <dbReference type="NCBI Taxonomy" id="2763047"/>
    <lineage>
        <taxon>Bacteria</taxon>
        <taxon>Bacillati</taxon>
        <taxon>Bacillota</taxon>
        <taxon>Clostridia</taxon>
        <taxon>Eubacteriales</taxon>
        <taxon>Flintibacter</taxon>
    </lineage>
</organism>
<feature type="compositionally biased region" description="Pro residues" evidence="1">
    <location>
        <begin position="221"/>
        <end position="231"/>
    </location>
</feature>
<gene>
    <name evidence="3" type="ORF">H8S55_05365</name>
</gene>
<dbReference type="Proteomes" id="UP000602260">
    <property type="component" value="Unassembled WGS sequence"/>
</dbReference>
<dbReference type="SMART" id="SM00240">
    <property type="entry name" value="FHA"/>
    <property type="match status" value="1"/>
</dbReference>
<evidence type="ECO:0000313" key="3">
    <source>
        <dbReference type="EMBL" id="MBC5716753.1"/>
    </source>
</evidence>
<comment type="caution">
    <text evidence="3">The sequence shown here is derived from an EMBL/GenBank/DDBJ whole genome shotgun (WGS) entry which is preliminary data.</text>
</comment>
<evidence type="ECO:0000259" key="2">
    <source>
        <dbReference type="PROSITE" id="PS50006"/>
    </source>
</evidence>
<feature type="compositionally biased region" description="Low complexity" evidence="1">
    <location>
        <begin position="206"/>
        <end position="215"/>
    </location>
</feature>
<dbReference type="RefSeq" id="WP_186878107.1">
    <property type="nucleotide sequence ID" value="NZ_JACOPN010000003.1"/>
</dbReference>
<dbReference type="Pfam" id="PF00498">
    <property type="entry name" value="FHA"/>
    <property type="match status" value="1"/>
</dbReference>
<feature type="domain" description="FHA" evidence="2">
    <location>
        <begin position="360"/>
        <end position="417"/>
    </location>
</feature>
<reference evidence="3" key="1">
    <citation type="submission" date="2020-08" db="EMBL/GenBank/DDBJ databases">
        <title>Genome public.</title>
        <authorList>
            <person name="Liu C."/>
            <person name="Sun Q."/>
        </authorList>
    </citation>
    <scope>NUCLEOTIDE SEQUENCE</scope>
    <source>
        <strain evidence="3">BX5</strain>
    </source>
</reference>
<dbReference type="InterPro" id="IPR045962">
    <property type="entry name" value="DUF6382"/>
</dbReference>
<keyword evidence="4" id="KW-1185">Reference proteome</keyword>
<name>A0A8J6IYV6_9FIRM</name>
<dbReference type="CDD" id="cd00060">
    <property type="entry name" value="FHA"/>
    <property type="match status" value="1"/>
</dbReference>
<sequence>MTYQIENKNDLTGAMLVVRFPQEDLDEKALYTIEADQPPFLVPFRYRAVDGMAECTYCLGSRSKLQYRFGAHAAADYVDFWTQVLQPLLDCDDWFLKPFSFVLDPRYLYADRDGAVSYLYIPARTDGESFASLREMVLELSRQNSVTDPALENKVLRALMQDFQPKAFLDMLRAEGGVKAAQAKPEPAPDAVSAPAARPVREEPPRFQLPQQLRPQEPEPEPIPQSAPQPIPAADDGDIHINFGGTPPKSKEKPPKEHRGLFGGKKEKKEKEPKARKPLFGKKEKPREVLLGAAEPQPVPVYQSPAARPAQPAVSYDEERADGVTQLDDEPMGGVCCLRLVGEPGLPREIAVDIQPGRAFTIGRFDVSVGQKQSDFEFEKNTRAVSRRHAAIEREESGYFLVDLASSAGTFVNGQKLIPNVPQALENGCRVSFGTGGADYIWNE</sequence>
<feature type="region of interest" description="Disordered" evidence="1">
    <location>
        <begin position="300"/>
        <end position="321"/>
    </location>
</feature>
<dbReference type="PANTHER" id="PTHR23308">
    <property type="entry name" value="NUCLEAR INHIBITOR OF PROTEIN PHOSPHATASE-1"/>
    <property type="match status" value="1"/>
</dbReference>
<dbReference type="PROSITE" id="PS50006">
    <property type="entry name" value="FHA_DOMAIN"/>
    <property type="match status" value="1"/>
</dbReference>
<evidence type="ECO:0000256" key="1">
    <source>
        <dbReference type="SAM" id="MobiDB-lite"/>
    </source>
</evidence>